<name>A0ABQ3YNY7_9ACTN</name>
<proteinExistence type="predicted"/>
<dbReference type="RefSeq" id="WP_203724706.1">
    <property type="nucleotide sequence ID" value="NZ_BAAATX010000004.1"/>
</dbReference>
<dbReference type="Proteomes" id="UP000637628">
    <property type="component" value="Unassembled WGS sequence"/>
</dbReference>
<keyword evidence="1" id="KW-0472">Membrane</keyword>
<feature type="transmembrane region" description="Helical" evidence="1">
    <location>
        <begin position="26"/>
        <end position="47"/>
    </location>
</feature>
<keyword evidence="3" id="KW-1185">Reference proteome</keyword>
<feature type="transmembrane region" description="Helical" evidence="1">
    <location>
        <begin position="59"/>
        <end position="77"/>
    </location>
</feature>
<dbReference type="EMBL" id="BOML01000006">
    <property type="protein sequence ID" value="GID99294.1"/>
    <property type="molecule type" value="Genomic_DNA"/>
</dbReference>
<evidence type="ECO:0000313" key="2">
    <source>
        <dbReference type="EMBL" id="GID99294.1"/>
    </source>
</evidence>
<comment type="caution">
    <text evidence="2">The sequence shown here is derived from an EMBL/GenBank/DDBJ whole genome shotgun (WGS) entry which is preliminary data.</text>
</comment>
<evidence type="ECO:0000313" key="3">
    <source>
        <dbReference type="Proteomes" id="UP000637628"/>
    </source>
</evidence>
<sequence>MPDSKTTVPSLVASAWRTAPPVLRRFAYWDWGIGLVAAGVSVAGDAFDWWGNMQFTSNLLAEAICGMLALPIALVIIRRLAEYQVRELDRARLDERYATIRTQMAVAVRATRDNLQEVEQEVFASTDAFAGAIKDEDGILVDPDLANETARILHAQMDSQQWILYERMMAPLRIVGSQLQSLLVERDRNDDLTDETTKFAELWIELESALAQQKQTMANGHDLFGNRPAVTALDIDGAKRLRDVAIKHLKGVDRLLDLCDQLEAYASPGSLPPAVRS</sequence>
<protein>
    <recommendedName>
        <fullName evidence="4">Transmembrane protein</fullName>
    </recommendedName>
</protein>
<accession>A0ABQ3YNY7</accession>
<organism evidence="2 3">
    <name type="scientific">Paractinoplanes durhamensis</name>
    <dbReference type="NCBI Taxonomy" id="113563"/>
    <lineage>
        <taxon>Bacteria</taxon>
        <taxon>Bacillati</taxon>
        <taxon>Actinomycetota</taxon>
        <taxon>Actinomycetes</taxon>
        <taxon>Micromonosporales</taxon>
        <taxon>Micromonosporaceae</taxon>
        <taxon>Paractinoplanes</taxon>
    </lineage>
</organism>
<keyword evidence="1" id="KW-1133">Transmembrane helix</keyword>
<reference evidence="2 3" key="1">
    <citation type="submission" date="2021-01" db="EMBL/GenBank/DDBJ databases">
        <title>Whole genome shotgun sequence of Actinoplanes durhamensis NBRC 14914.</title>
        <authorList>
            <person name="Komaki H."/>
            <person name="Tamura T."/>
        </authorList>
    </citation>
    <scope>NUCLEOTIDE SEQUENCE [LARGE SCALE GENOMIC DNA]</scope>
    <source>
        <strain evidence="2 3">NBRC 14914</strain>
    </source>
</reference>
<evidence type="ECO:0008006" key="4">
    <source>
        <dbReference type="Google" id="ProtNLM"/>
    </source>
</evidence>
<evidence type="ECO:0000256" key="1">
    <source>
        <dbReference type="SAM" id="Phobius"/>
    </source>
</evidence>
<keyword evidence="1" id="KW-0812">Transmembrane</keyword>
<gene>
    <name evidence="2" type="ORF">Adu01nite_06450</name>
</gene>